<dbReference type="OrthoDB" id="2537141at2759"/>
<dbReference type="InParanoid" id="A0A7J6IP43"/>
<keyword evidence="2" id="KW-1185">Reference proteome</keyword>
<dbReference type="EMBL" id="ANPB02000008">
    <property type="protein sequence ID" value="KAF4477971.1"/>
    <property type="molecule type" value="Genomic_DNA"/>
</dbReference>
<dbReference type="AlphaFoldDB" id="A0A7J6IP43"/>
<dbReference type="Proteomes" id="UP000011096">
    <property type="component" value="Unassembled WGS sequence"/>
</dbReference>
<name>A0A7J6IP43_COLFN</name>
<evidence type="ECO:0000313" key="1">
    <source>
        <dbReference type="EMBL" id="KAF4477971.1"/>
    </source>
</evidence>
<protein>
    <submittedName>
        <fullName evidence="1">Uncharacterized protein</fullName>
    </submittedName>
</protein>
<organism evidence="1 2">
    <name type="scientific">Colletotrichum fructicola (strain Nara gc5)</name>
    <name type="common">Anthracnose fungus</name>
    <name type="synonym">Colletotrichum gloeosporioides (strain Nara gc5)</name>
    <dbReference type="NCBI Taxonomy" id="1213859"/>
    <lineage>
        <taxon>Eukaryota</taxon>
        <taxon>Fungi</taxon>
        <taxon>Dikarya</taxon>
        <taxon>Ascomycota</taxon>
        <taxon>Pezizomycotina</taxon>
        <taxon>Sordariomycetes</taxon>
        <taxon>Hypocreomycetidae</taxon>
        <taxon>Glomerellales</taxon>
        <taxon>Glomerellaceae</taxon>
        <taxon>Colletotrichum</taxon>
        <taxon>Colletotrichum gloeosporioides species complex</taxon>
    </lineage>
</organism>
<dbReference type="GeneID" id="90980325"/>
<gene>
    <name evidence="1" type="ORF">CGGC5_v013675</name>
</gene>
<sequence length="113" mass="12438">MDNFRSEAILQERLTLQPDVSHGLFQNGRISTPNPVGELAYNSMTAVENPISLISSRAQHNKSRAKEKQRRGREVDEMVAYFGHKGTPPNEVLPAVTIEAPATYGGSNIYGIV</sequence>
<accession>A0A7J6IP43</accession>
<comment type="caution">
    <text evidence="1">The sequence shown here is derived from an EMBL/GenBank/DDBJ whole genome shotgun (WGS) entry which is preliminary data.</text>
</comment>
<dbReference type="RefSeq" id="XP_066007724.1">
    <property type="nucleotide sequence ID" value="XM_066152959.1"/>
</dbReference>
<reference evidence="1 2" key="2">
    <citation type="submission" date="2020-04" db="EMBL/GenBank/DDBJ databases">
        <title>Genome sequencing and assembly of multiple isolates from the Colletotrichum gloeosporioides species complex.</title>
        <authorList>
            <person name="Gan P."/>
            <person name="Shirasu K."/>
        </authorList>
    </citation>
    <scope>NUCLEOTIDE SEQUENCE [LARGE SCALE GENOMIC DNA]</scope>
    <source>
        <strain evidence="1 2">Nara gc5</strain>
    </source>
</reference>
<reference evidence="1 2" key="1">
    <citation type="submission" date="2012-08" db="EMBL/GenBank/DDBJ databases">
        <authorList>
            <person name="Gan P.H.P."/>
            <person name="Ikeda K."/>
            <person name="Irieda H."/>
            <person name="Narusaka M."/>
            <person name="O'Connell R.J."/>
            <person name="Narusaka Y."/>
            <person name="Takano Y."/>
            <person name="Kubo Y."/>
            <person name="Shirasu K."/>
        </authorList>
    </citation>
    <scope>NUCLEOTIDE SEQUENCE [LARGE SCALE GENOMIC DNA]</scope>
    <source>
        <strain evidence="1 2">Nara gc5</strain>
    </source>
</reference>
<evidence type="ECO:0000313" key="2">
    <source>
        <dbReference type="Proteomes" id="UP000011096"/>
    </source>
</evidence>
<proteinExistence type="predicted"/>